<dbReference type="AlphaFoldDB" id="A0A9Q3H9Q1"/>
<proteinExistence type="predicted"/>
<gene>
    <name evidence="1" type="ORF">O181_033945</name>
</gene>
<evidence type="ECO:0000313" key="2">
    <source>
        <dbReference type="Proteomes" id="UP000765509"/>
    </source>
</evidence>
<evidence type="ECO:0000313" key="1">
    <source>
        <dbReference type="EMBL" id="MBW0494230.1"/>
    </source>
</evidence>
<accession>A0A9Q3H9Q1</accession>
<dbReference type="EMBL" id="AVOT02012468">
    <property type="protein sequence ID" value="MBW0494230.1"/>
    <property type="molecule type" value="Genomic_DNA"/>
</dbReference>
<keyword evidence="2" id="KW-1185">Reference proteome</keyword>
<name>A0A9Q3H9Q1_9BASI</name>
<organism evidence="1 2">
    <name type="scientific">Austropuccinia psidii MF-1</name>
    <dbReference type="NCBI Taxonomy" id="1389203"/>
    <lineage>
        <taxon>Eukaryota</taxon>
        <taxon>Fungi</taxon>
        <taxon>Dikarya</taxon>
        <taxon>Basidiomycota</taxon>
        <taxon>Pucciniomycotina</taxon>
        <taxon>Pucciniomycetes</taxon>
        <taxon>Pucciniales</taxon>
        <taxon>Sphaerophragmiaceae</taxon>
        <taxon>Austropuccinia</taxon>
    </lineage>
</organism>
<comment type="caution">
    <text evidence="1">The sequence shown here is derived from an EMBL/GenBank/DDBJ whole genome shotgun (WGS) entry which is preliminary data.</text>
</comment>
<dbReference type="Proteomes" id="UP000765509">
    <property type="component" value="Unassembled WGS sequence"/>
</dbReference>
<protein>
    <submittedName>
        <fullName evidence="1">Uncharacterized protein</fullName>
    </submittedName>
</protein>
<reference evidence="1" key="1">
    <citation type="submission" date="2021-03" db="EMBL/GenBank/DDBJ databases">
        <title>Draft genome sequence of rust myrtle Austropuccinia psidii MF-1, a brazilian biotype.</title>
        <authorList>
            <person name="Quecine M.C."/>
            <person name="Pachon D.M.R."/>
            <person name="Bonatelli M.L."/>
            <person name="Correr F.H."/>
            <person name="Franceschini L.M."/>
            <person name="Leite T.F."/>
            <person name="Margarido G.R.A."/>
            <person name="Almeida C.A."/>
            <person name="Ferrarezi J.A."/>
            <person name="Labate C.A."/>
        </authorList>
    </citation>
    <scope>NUCLEOTIDE SEQUENCE</scope>
    <source>
        <strain evidence="1">MF-1</strain>
    </source>
</reference>
<sequence length="80" mass="8780">MVTLPLNWSKAIIQPMKDGNGERTFELGPSVTHGIQMPKTKPNESPVTRLSRSSFALQANSVATNPRPKWHTMVGGLIPQ</sequence>